<dbReference type="Gene3D" id="2.70.70.10">
    <property type="entry name" value="Glucose Permease (Domain IIA)"/>
    <property type="match status" value="1"/>
</dbReference>
<name>A0A6P8GZ10_ACTTE</name>
<dbReference type="Proteomes" id="UP000515163">
    <property type="component" value="Unplaced"/>
</dbReference>
<dbReference type="GO" id="GO:0046872">
    <property type="term" value="F:metal ion binding"/>
    <property type="evidence" value="ECO:0007669"/>
    <property type="project" value="UniProtKB-KW"/>
</dbReference>
<feature type="signal peptide" evidence="6">
    <location>
        <begin position="1"/>
        <end position="21"/>
    </location>
</feature>
<dbReference type="InterPro" id="IPR008663">
    <property type="entry name" value="LECT2"/>
</dbReference>
<accession>A0A6P8GZ10</accession>
<dbReference type="GeneID" id="116286388"/>
<evidence type="ECO:0000259" key="7">
    <source>
        <dbReference type="Pfam" id="PF01551"/>
    </source>
</evidence>
<dbReference type="RefSeq" id="XP_031548758.1">
    <property type="nucleotide sequence ID" value="XM_031692898.1"/>
</dbReference>
<dbReference type="OrthoDB" id="5987187at2759"/>
<dbReference type="Pfam" id="PF01551">
    <property type="entry name" value="Peptidase_M23"/>
    <property type="match status" value="1"/>
</dbReference>
<evidence type="ECO:0000256" key="5">
    <source>
        <dbReference type="ARBA" id="ARBA00024361"/>
    </source>
</evidence>
<dbReference type="KEGG" id="aten:116286388"/>
<keyword evidence="1" id="KW-0479">Metal-binding</keyword>
<evidence type="ECO:0000256" key="4">
    <source>
        <dbReference type="ARBA" id="ARBA00023157"/>
    </source>
</evidence>
<sequence length="164" mass="18218">MKFAFFFATVILIALHQGVNGLCFSSICCCNIVRQTDNCGRGTYGASRSGGRRSHRGIDIICPANSDVRAPFNATIIRTARPYSNNNGRHNTGVLMKGTGKWAAHSVKMFYVRKTVNNGDHVRGGSNIGVMTNMAREYRCTMTNHIHVQLYKNNRIIDPTPYTC</sequence>
<evidence type="ECO:0000256" key="1">
    <source>
        <dbReference type="ARBA" id="ARBA00022723"/>
    </source>
</evidence>
<dbReference type="InParanoid" id="A0A6P8GZ10"/>
<comment type="similarity">
    <text evidence="5">Belongs to the LECT2/MIM-1 family.</text>
</comment>
<evidence type="ECO:0000256" key="3">
    <source>
        <dbReference type="ARBA" id="ARBA00022833"/>
    </source>
</evidence>
<reference evidence="9" key="1">
    <citation type="submission" date="2025-08" db="UniProtKB">
        <authorList>
            <consortium name="RefSeq"/>
        </authorList>
    </citation>
    <scope>IDENTIFICATION</scope>
    <source>
        <tissue evidence="9">Tentacle</tissue>
    </source>
</reference>
<keyword evidence="3" id="KW-0862">Zinc</keyword>
<dbReference type="FunCoup" id="A0A6P8GZ10">
    <property type="interactions" value="25"/>
</dbReference>
<feature type="chain" id="PRO_5028455824" evidence="6">
    <location>
        <begin position="22"/>
        <end position="164"/>
    </location>
</feature>
<dbReference type="PANTHER" id="PTHR11329">
    <property type="entry name" value="LEUKOCYTE CELL-DERIVED CHEMOTAXIN 2"/>
    <property type="match status" value="1"/>
</dbReference>
<protein>
    <submittedName>
        <fullName evidence="9">Leukocyte cell-derived chemotaxin-2-like</fullName>
    </submittedName>
</protein>
<keyword evidence="8" id="KW-1185">Reference proteome</keyword>
<feature type="domain" description="M23ase beta-sheet core" evidence="7">
    <location>
        <begin position="54"/>
        <end position="159"/>
    </location>
</feature>
<organism evidence="8 9">
    <name type="scientific">Actinia tenebrosa</name>
    <name type="common">Australian red waratah sea anemone</name>
    <dbReference type="NCBI Taxonomy" id="6105"/>
    <lineage>
        <taxon>Eukaryota</taxon>
        <taxon>Metazoa</taxon>
        <taxon>Cnidaria</taxon>
        <taxon>Anthozoa</taxon>
        <taxon>Hexacorallia</taxon>
        <taxon>Actiniaria</taxon>
        <taxon>Actiniidae</taxon>
        <taxon>Actinia</taxon>
    </lineage>
</organism>
<dbReference type="AlphaFoldDB" id="A0A6P8GZ10"/>
<evidence type="ECO:0000313" key="9">
    <source>
        <dbReference type="RefSeq" id="XP_031548758.1"/>
    </source>
</evidence>
<proteinExistence type="inferred from homology"/>
<dbReference type="SUPFAM" id="SSF51261">
    <property type="entry name" value="Duplicated hybrid motif"/>
    <property type="match status" value="1"/>
</dbReference>
<dbReference type="InterPro" id="IPR016047">
    <property type="entry name" value="M23ase_b-sheet_dom"/>
</dbReference>
<evidence type="ECO:0000256" key="6">
    <source>
        <dbReference type="SAM" id="SignalP"/>
    </source>
</evidence>
<evidence type="ECO:0000313" key="8">
    <source>
        <dbReference type="Proteomes" id="UP000515163"/>
    </source>
</evidence>
<keyword evidence="2 6" id="KW-0732">Signal</keyword>
<keyword evidence="4" id="KW-1015">Disulfide bond</keyword>
<evidence type="ECO:0000256" key="2">
    <source>
        <dbReference type="ARBA" id="ARBA00022729"/>
    </source>
</evidence>
<gene>
    <name evidence="9" type="primary">LOC116286388</name>
</gene>
<dbReference type="InterPro" id="IPR011055">
    <property type="entry name" value="Dup_hybrid_motif"/>
</dbReference>
<dbReference type="PANTHER" id="PTHR11329:SF0">
    <property type="entry name" value="LEUKOCYTE CELL-DERIVED CHEMOTAXIN-2"/>
    <property type="match status" value="1"/>
</dbReference>